<dbReference type="Proteomes" id="UP000033423">
    <property type="component" value="Unassembled WGS sequence"/>
</dbReference>
<evidence type="ECO:0000256" key="1">
    <source>
        <dbReference type="ARBA" id="ARBA00001541"/>
    </source>
</evidence>
<dbReference type="Pfam" id="PF01739">
    <property type="entry name" value="CheR"/>
    <property type="match status" value="1"/>
</dbReference>
<dbReference type="GO" id="GO:0032259">
    <property type="term" value="P:methylation"/>
    <property type="evidence" value="ECO:0007669"/>
    <property type="project" value="UniProtKB-KW"/>
</dbReference>
<dbReference type="InterPro" id="IPR050903">
    <property type="entry name" value="Bact_Chemotaxis_MeTrfase"/>
</dbReference>
<sequence>MVEEVQDDTRFLKAALSEKDFQRLSHFVHTEVGIKMPPAKKTMLEARLQRRIRTLQMRGFTEYLNFVFSPAGVESELIHLIDAITTNKTDFFREPQHFEYLVNKTLPELMRTQGAGIRRKLMVWSAGCSTGEEPYSLAMVLSDFSEKNDIDFMIIATDISTKVLDKAKSGIYEEDRVIPVSNQMKKKYLLRSKDKSKGLVRIVPGLRELIRFRRLNFMDSDFGFRETMDVIFCRNVVIYFDKKTQERLLNQFARYLARGGYLFMGHSETLNGLAVPFVQVAPTIYRLPHGR</sequence>
<dbReference type="PATRIC" id="fig|29290.4.peg.7830"/>
<organism evidence="7 8">
    <name type="scientific">Candidatus Magnetobacterium bavaricum</name>
    <dbReference type="NCBI Taxonomy" id="29290"/>
    <lineage>
        <taxon>Bacteria</taxon>
        <taxon>Pseudomonadati</taxon>
        <taxon>Nitrospirota</taxon>
        <taxon>Thermodesulfovibrionia</taxon>
        <taxon>Thermodesulfovibrionales</taxon>
        <taxon>Candidatus Magnetobacteriaceae</taxon>
        <taxon>Candidatus Magnetobacterium</taxon>
    </lineage>
</organism>
<dbReference type="PRINTS" id="PR00996">
    <property type="entry name" value="CHERMTFRASE"/>
</dbReference>
<dbReference type="Pfam" id="PF03705">
    <property type="entry name" value="CheR_N"/>
    <property type="match status" value="1"/>
</dbReference>
<comment type="caution">
    <text evidence="7">The sequence shown here is derived from an EMBL/GenBank/DDBJ whole genome shotgun (WGS) entry which is preliminary data.</text>
</comment>
<dbReference type="Gene3D" id="1.10.155.10">
    <property type="entry name" value="Chemotaxis receptor methyltransferase CheR, N-terminal domain"/>
    <property type="match status" value="1"/>
</dbReference>
<dbReference type="SUPFAM" id="SSF47757">
    <property type="entry name" value="Chemotaxis receptor methyltransferase CheR, N-terminal domain"/>
    <property type="match status" value="1"/>
</dbReference>
<evidence type="ECO:0000259" key="6">
    <source>
        <dbReference type="PROSITE" id="PS50123"/>
    </source>
</evidence>
<dbReference type="CDD" id="cd02440">
    <property type="entry name" value="AdoMet_MTases"/>
    <property type="match status" value="1"/>
</dbReference>
<feature type="domain" description="CheR-type methyltransferase" evidence="6">
    <location>
        <begin position="9"/>
        <end position="290"/>
    </location>
</feature>
<dbReference type="InterPro" id="IPR022641">
    <property type="entry name" value="CheR_N"/>
</dbReference>
<reference evidence="7 8" key="1">
    <citation type="submission" date="2015-02" db="EMBL/GenBank/DDBJ databases">
        <title>Single-cell genomics of uncultivated deep-branching MTB reveals a conserved set of magnetosome genes.</title>
        <authorList>
            <person name="Kolinko S."/>
            <person name="Richter M."/>
            <person name="Glockner F.O."/>
            <person name="Brachmann A."/>
            <person name="Schuler D."/>
        </authorList>
    </citation>
    <scope>NUCLEOTIDE SEQUENCE [LARGE SCALE GENOMIC DNA]</scope>
    <source>
        <strain evidence="7">TM-1</strain>
    </source>
</reference>
<dbReference type="Gene3D" id="3.40.50.150">
    <property type="entry name" value="Vaccinia Virus protein VP39"/>
    <property type="match status" value="1"/>
</dbReference>
<dbReference type="SMART" id="SM00138">
    <property type="entry name" value="MeTrc"/>
    <property type="match status" value="1"/>
</dbReference>
<dbReference type="EC" id="2.1.1.80" evidence="2"/>
<evidence type="ECO:0000256" key="2">
    <source>
        <dbReference type="ARBA" id="ARBA00012534"/>
    </source>
</evidence>
<dbReference type="PIRSF" id="PIRSF000410">
    <property type="entry name" value="CheR"/>
    <property type="match status" value="1"/>
</dbReference>
<dbReference type="InterPro" id="IPR036804">
    <property type="entry name" value="CheR_N_sf"/>
</dbReference>
<dbReference type="InterPro" id="IPR026024">
    <property type="entry name" value="Chemotaxis_MeTrfase_CheR"/>
</dbReference>
<keyword evidence="8" id="KW-1185">Reference proteome</keyword>
<dbReference type="AlphaFoldDB" id="A0A0F3GMJ1"/>
<dbReference type="SUPFAM" id="SSF53335">
    <property type="entry name" value="S-adenosyl-L-methionine-dependent methyltransferases"/>
    <property type="match status" value="1"/>
</dbReference>
<accession>A0A0F3GMJ1</accession>
<keyword evidence="5" id="KW-0949">S-adenosyl-L-methionine</keyword>
<dbReference type="PANTHER" id="PTHR24422:SF26">
    <property type="entry name" value="CHEMOTAXIS PROTEIN METHYLTRANSFERASE"/>
    <property type="match status" value="1"/>
</dbReference>
<comment type="catalytic activity">
    <reaction evidence="1">
        <text>L-glutamyl-[protein] + S-adenosyl-L-methionine = [protein]-L-glutamate 5-O-methyl ester + S-adenosyl-L-homocysteine</text>
        <dbReference type="Rhea" id="RHEA:24452"/>
        <dbReference type="Rhea" id="RHEA-COMP:10208"/>
        <dbReference type="Rhea" id="RHEA-COMP:10311"/>
        <dbReference type="ChEBI" id="CHEBI:29973"/>
        <dbReference type="ChEBI" id="CHEBI:57856"/>
        <dbReference type="ChEBI" id="CHEBI:59789"/>
        <dbReference type="ChEBI" id="CHEBI:82795"/>
        <dbReference type="EC" id="2.1.1.80"/>
    </reaction>
</comment>
<proteinExistence type="predicted"/>
<keyword evidence="4" id="KW-0808">Transferase</keyword>
<dbReference type="InterPro" id="IPR022642">
    <property type="entry name" value="CheR_C"/>
</dbReference>
<protein>
    <recommendedName>
        <fullName evidence="2">protein-glutamate O-methyltransferase</fullName>
        <ecNumber evidence="2">2.1.1.80</ecNumber>
    </recommendedName>
</protein>
<evidence type="ECO:0000313" key="8">
    <source>
        <dbReference type="Proteomes" id="UP000033423"/>
    </source>
</evidence>
<dbReference type="PANTHER" id="PTHR24422">
    <property type="entry name" value="CHEMOTAXIS PROTEIN METHYLTRANSFERASE"/>
    <property type="match status" value="1"/>
</dbReference>
<keyword evidence="3 7" id="KW-0489">Methyltransferase</keyword>
<name>A0A0F3GMJ1_9BACT</name>
<gene>
    <name evidence="7" type="ORF">MBAV_005920</name>
</gene>
<dbReference type="PROSITE" id="PS50123">
    <property type="entry name" value="CHER"/>
    <property type="match status" value="1"/>
</dbReference>
<dbReference type="EMBL" id="LACI01002515">
    <property type="protein sequence ID" value="KJU81888.1"/>
    <property type="molecule type" value="Genomic_DNA"/>
</dbReference>
<evidence type="ECO:0000256" key="3">
    <source>
        <dbReference type="ARBA" id="ARBA00022603"/>
    </source>
</evidence>
<evidence type="ECO:0000256" key="4">
    <source>
        <dbReference type="ARBA" id="ARBA00022679"/>
    </source>
</evidence>
<evidence type="ECO:0000313" key="7">
    <source>
        <dbReference type="EMBL" id="KJU81888.1"/>
    </source>
</evidence>
<dbReference type="InterPro" id="IPR000780">
    <property type="entry name" value="CheR_MeTrfase"/>
</dbReference>
<dbReference type="InterPro" id="IPR029063">
    <property type="entry name" value="SAM-dependent_MTases_sf"/>
</dbReference>
<evidence type="ECO:0000256" key="5">
    <source>
        <dbReference type="ARBA" id="ARBA00022691"/>
    </source>
</evidence>
<dbReference type="GO" id="GO:0008983">
    <property type="term" value="F:protein-glutamate O-methyltransferase activity"/>
    <property type="evidence" value="ECO:0007669"/>
    <property type="project" value="UniProtKB-EC"/>
</dbReference>